<proteinExistence type="predicted"/>
<feature type="non-terminal residue" evidence="1">
    <location>
        <position position="579"/>
    </location>
</feature>
<dbReference type="EMBL" id="LAZR01032227">
    <property type="protein sequence ID" value="KKL51498.1"/>
    <property type="molecule type" value="Genomic_DNA"/>
</dbReference>
<name>A0A0F9CQ52_9ZZZZ</name>
<protein>
    <submittedName>
        <fullName evidence="1">Uncharacterized protein</fullName>
    </submittedName>
</protein>
<sequence length="579" mass="67202">IIVLRYSTLVKKGIGIGIGKMYFQEKPYGYTSSMPTAELLLVNIADYEDYTTYTAPYYHSIPIELTPYDTEFTNSFKDIKIDFDLTDGQIDPSNYLDDILEFSNIIFSVPYPNYELTISEVIIQSVSSEPTDLTGYLDERIWQFTELEKFTSDDNPTDDTYTLTRTNSPLFWGEDKWLDYVMISDGNYNYFGATTQSAETDHQLHYVSGSYEFVWNNNFDQFQEYYGTQIQLPLIIDDETDLFFAYSTSTAWQTPILLDVENIDASTLDNIFDFDFLLTPLFEFWGDTVHENLAGEYDYELTQYYSESFTVYSAADALDYLHTFDLDDYSLDDDFTNLQLFKIIALKPTLEEFEIVGDAVNYDVIFTPANKQIQITDIIPGDGDLNDFDLITVILSYSYGPISSFSEIQLTQTFHDDYISDAEATFYDYLSISFSYSQLSGEYLFEEDSQTITSSSTSFEYLPFNRNPAIGTNNKLNVEDSEFIIDFELFYDPYNVIYEADIDMDGEKDYKQKIDVDKDGRFDITKYGIEDPENPENIIWYTIIQDYVSEEVIVDKTMEEEKRTEWFDIADTAFADYEL</sequence>
<evidence type="ECO:0000313" key="1">
    <source>
        <dbReference type="EMBL" id="KKL51498.1"/>
    </source>
</evidence>
<feature type="non-terminal residue" evidence="1">
    <location>
        <position position="1"/>
    </location>
</feature>
<dbReference type="AlphaFoldDB" id="A0A0F9CQ52"/>
<gene>
    <name evidence="1" type="ORF">LCGC14_2294890</name>
</gene>
<reference evidence="1" key="1">
    <citation type="journal article" date="2015" name="Nature">
        <title>Complex archaea that bridge the gap between prokaryotes and eukaryotes.</title>
        <authorList>
            <person name="Spang A."/>
            <person name="Saw J.H."/>
            <person name="Jorgensen S.L."/>
            <person name="Zaremba-Niedzwiedzka K."/>
            <person name="Martijn J."/>
            <person name="Lind A.E."/>
            <person name="van Eijk R."/>
            <person name="Schleper C."/>
            <person name="Guy L."/>
            <person name="Ettema T.J."/>
        </authorList>
    </citation>
    <scope>NUCLEOTIDE SEQUENCE</scope>
</reference>
<accession>A0A0F9CQ52</accession>
<comment type="caution">
    <text evidence="1">The sequence shown here is derived from an EMBL/GenBank/DDBJ whole genome shotgun (WGS) entry which is preliminary data.</text>
</comment>
<organism evidence="1">
    <name type="scientific">marine sediment metagenome</name>
    <dbReference type="NCBI Taxonomy" id="412755"/>
    <lineage>
        <taxon>unclassified sequences</taxon>
        <taxon>metagenomes</taxon>
        <taxon>ecological metagenomes</taxon>
    </lineage>
</organism>